<dbReference type="Proteomes" id="UP000008068">
    <property type="component" value="Unassembled WGS sequence"/>
</dbReference>
<protein>
    <submittedName>
        <fullName evidence="2">Uncharacterized protein</fullName>
    </submittedName>
</protein>
<dbReference type="FunCoup" id="G0P2P6">
    <property type="interactions" value="370"/>
</dbReference>
<dbReference type="EMBL" id="GL380029">
    <property type="protein sequence ID" value="EGT43367.1"/>
    <property type="molecule type" value="Genomic_DNA"/>
</dbReference>
<evidence type="ECO:0000313" key="3">
    <source>
        <dbReference type="Proteomes" id="UP000008068"/>
    </source>
</evidence>
<dbReference type="OrthoDB" id="5855605at2759"/>
<reference evidence="3" key="1">
    <citation type="submission" date="2011-07" db="EMBL/GenBank/DDBJ databases">
        <authorList>
            <consortium name="Caenorhabditis brenneri Sequencing and Analysis Consortium"/>
            <person name="Wilson R.K."/>
        </authorList>
    </citation>
    <scope>NUCLEOTIDE SEQUENCE [LARGE SCALE GENOMIC DNA]</scope>
    <source>
        <strain evidence="3">PB2801</strain>
    </source>
</reference>
<gene>
    <name evidence="2" type="ORF">CAEBREN_14259</name>
</gene>
<dbReference type="AlphaFoldDB" id="G0P2P6"/>
<organism evidence="3">
    <name type="scientific">Caenorhabditis brenneri</name>
    <name type="common">Nematode worm</name>
    <dbReference type="NCBI Taxonomy" id="135651"/>
    <lineage>
        <taxon>Eukaryota</taxon>
        <taxon>Metazoa</taxon>
        <taxon>Ecdysozoa</taxon>
        <taxon>Nematoda</taxon>
        <taxon>Chromadorea</taxon>
        <taxon>Rhabditida</taxon>
        <taxon>Rhabditina</taxon>
        <taxon>Rhabditomorpha</taxon>
        <taxon>Rhabditoidea</taxon>
        <taxon>Rhabditidae</taxon>
        <taxon>Peloderinae</taxon>
        <taxon>Caenorhabditis</taxon>
    </lineage>
</organism>
<evidence type="ECO:0000256" key="1">
    <source>
        <dbReference type="SAM" id="SignalP"/>
    </source>
</evidence>
<dbReference type="eggNOG" id="ENOG502R8HZ">
    <property type="taxonomic scope" value="Eukaryota"/>
</dbReference>
<keyword evidence="3" id="KW-1185">Reference proteome</keyword>
<proteinExistence type="predicted"/>
<feature type="chain" id="PRO_5003406776" evidence="1">
    <location>
        <begin position="23"/>
        <end position="169"/>
    </location>
</feature>
<dbReference type="HOGENOM" id="CLU_144350_0_0_1"/>
<keyword evidence="1" id="KW-0732">Signal</keyword>
<name>G0P2P6_CAEBE</name>
<feature type="signal peptide" evidence="1">
    <location>
        <begin position="1"/>
        <end position="22"/>
    </location>
</feature>
<dbReference type="InParanoid" id="G0P2P6"/>
<accession>G0P2P6</accession>
<evidence type="ECO:0000313" key="2">
    <source>
        <dbReference type="EMBL" id="EGT43367.1"/>
    </source>
</evidence>
<sequence length="169" mass="19730">MIANNMLRLLLSLLALFSIVFTIKEKWDHFQFDITLFCNEAYRKEYNLAIEWWEDDTLPGKEQITRTKIFRAPTGNFSFTMEGAMDGDEPKSAGYKAVAYITHDCERWAEQRDLTFTVEPLCPIGGSCYYRIYEDITSKQGDHYIHAKGLKMNDLTPFPDFKPTFQNKK</sequence>
<dbReference type="OMA" id="IEWWEDD"/>